<dbReference type="PANTHER" id="PTHR42695:SF5">
    <property type="entry name" value="GLUTAMINE AMIDOTRANSFERASE YLR126C-RELATED"/>
    <property type="match status" value="1"/>
</dbReference>
<reference evidence="2 3" key="1">
    <citation type="submission" date="2022-10" db="EMBL/GenBank/DDBJ databases">
        <title>The complete genomes of actinobacterial strains from the NBC collection.</title>
        <authorList>
            <person name="Joergensen T.S."/>
            <person name="Alvarez Arevalo M."/>
            <person name="Sterndorff E.B."/>
            <person name="Faurdal D."/>
            <person name="Vuksanovic O."/>
            <person name="Mourched A.-S."/>
            <person name="Charusanti P."/>
            <person name="Shaw S."/>
            <person name="Blin K."/>
            <person name="Weber T."/>
        </authorList>
    </citation>
    <scope>NUCLEOTIDE SEQUENCE [LARGE SCALE GENOMIC DNA]</scope>
    <source>
        <strain evidence="2 3">NBC_00319</strain>
    </source>
</reference>
<keyword evidence="2" id="KW-0315">Glutamine amidotransferase</keyword>
<dbReference type="PANTHER" id="PTHR42695">
    <property type="entry name" value="GLUTAMINE AMIDOTRANSFERASE YLR126C-RELATED"/>
    <property type="match status" value="1"/>
</dbReference>
<evidence type="ECO:0000313" key="3">
    <source>
        <dbReference type="Proteomes" id="UP001432128"/>
    </source>
</evidence>
<evidence type="ECO:0000259" key="1">
    <source>
        <dbReference type="Pfam" id="PF00117"/>
    </source>
</evidence>
<dbReference type="InterPro" id="IPR044992">
    <property type="entry name" value="ChyE-like"/>
</dbReference>
<dbReference type="InterPro" id="IPR017926">
    <property type="entry name" value="GATASE"/>
</dbReference>
<dbReference type="Gene3D" id="3.40.50.880">
    <property type="match status" value="1"/>
</dbReference>
<protein>
    <submittedName>
        <fullName evidence="2">Type 1 glutamine amidotransferase</fullName>
    </submittedName>
</protein>
<dbReference type="Proteomes" id="UP001432128">
    <property type="component" value="Chromosome"/>
</dbReference>
<organism evidence="2 3">
    <name type="scientific">Williamsia herbipolensis</name>
    <dbReference type="NCBI Taxonomy" id="1603258"/>
    <lineage>
        <taxon>Bacteria</taxon>
        <taxon>Bacillati</taxon>
        <taxon>Actinomycetota</taxon>
        <taxon>Actinomycetes</taxon>
        <taxon>Mycobacteriales</taxon>
        <taxon>Nocardiaceae</taxon>
        <taxon>Williamsia</taxon>
    </lineage>
</organism>
<accession>A0AAU4K6Q2</accession>
<dbReference type="PROSITE" id="PS51273">
    <property type="entry name" value="GATASE_TYPE_1"/>
    <property type="match status" value="1"/>
</dbReference>
<evidence type="ECO:0000313" key="2">
    <source>
        <dbReference type="EMBL" id="WUM21714.1"/>
    </source>
</evidence>
<dbReference type="AlphaFoldDB" id="A0AAU4K6Q2"/>
<dbReference type="EMBL" id="CP108021">
    <property type="protein sequence ID" value="WUM21714.1"/>
    <property type="molecule type" value="Genomic_DNA"/>
</dbReference>
<proteinExistence type="predicted"/>
<keyword evidence="3" id="KW-1185">Reference proteome</keyword>
<dbReference type="InterPro" id="IPR029062">
    <property type="entry name" value="Class_I_gatase-like"/>
</dbReference>
<dbReference type="CDD" id="cd01741">
    <property type="entry name" value="GATase1_1"/>
    <property type="match status" value="1"/>
</dbReference>
<dbReference type="RefSeq" id="WP_328858711.1">
    <property type="nucleotide sequence ID" value="NZ_CP108021.1"/>
</dbReference>
<sequence>MTTALFLAHEDDRDRGRVEAGSLADNTRARGFDVVVAHPGDDLPDPTSVDFVAVLGSAHAADDDSLPWLAPERAYVAAVLDAGTPVLGVCFGGQLLSRVLGGVVTRSPHPEVGFATVESTRDFIDSGPWMQWHFDHFTVPPGAELIAHNPNGAQAFVSGRNLGLQFHPEISAGSFAAWRLGWTRESEIEVERDFGIDVDDLADRIARDAENLSSRCGRLLDGFPRAVDRGLRRTARC</sequence>
<dbReference type="GO" id="GO:0005829">
    <property type="term" value="C:cytosol"/>
    <property type="evidence" value="ECO:0007669"/>
    <property type="project" value="TreeGrafter"/>
</dbReference>
<gene>
    <name evidence="2" type="ORF">OG579_08045</name>
</gene>
<dbReference type="KEGG" id="whr:OG579_08045"/>
<feature type="domain" description="Glutamine amidotransferase" evidence="1">
    <location>
        <begin position="72"/>
        <end position="174"/>
    </location>
</feature>
<name>A0AAU4K6Q2_9NOCA</name>
<dbReference type="Pfam" id="PF00117">
    <property type="entry name" value="GATase"/>
    <property type="match status" value="1"/>
</dbReference>
<dbReference type="SUPFAM" id="SSF52317">
    <property type="entry name" value="Class I glutamine amidotransferase-like"/>
    <property type="match status" value="1"/>
</dbReference>